<accession>A0A0D2M148</accession>
<keyword evidence="6" id="KW-0406">Ion transport</keyword>
<dbReference type="GeneID" id="25730195"/>
<keyword evidence="7 9" id="KW-0472">Membrane</keyword>
<keyword evidence="2" id="KW-0813">Transport</keyword>
<dbReference type="EMBL" id="KK103660">
    <property type="protein sequence ID" value="KIY95166.1"/>
    <property type="molecule type" value="Genomic_DNA"/>
</dbReference>
<dbReference type="Pfam" id="PF25539">
    <property type="entry name" value="Bestrophin_2"/>
    <property type="match status" value="1"/>
</dbReference>
<evidence type="ECO:0000313" key="11">
    <source>
        <dbReference type="Proteomes" id="UP000054498"/>
    </source>
</evidence>
<evidence type="ECO:0000256" key="9">
    <source>
        <dbReference type="SAM" id="Phobius"/>
    </source>
</evidence>
<keyword evidence="11" id="KW-1185">Reference proteome</keyword>
<evidence type="ECO:0000256" key="3">
    <source>
        <dbReference type="ARBA" id="ARBA00022475"/>
    </source>
</evidence>
<evidence type="ECO:0000256" key="7">
    <source>
        <dbReference type="ARBA" id="ARBA00023136"/>
    </source>
</evidence>
<dbReference type="KEGG" id="mng:MNEG_12797"/>
<name>A0A0D2M148_9CHLO</name>
<sequence length="167" mass="17990">MDGNLTAFEDILGTCERLLRTPIPLSYTRHTSRFLVIWLALLPFTLFGSLGLATPPLCLMIAFLLLGIEEIGVSIEEPFSILALEAVCDSATNNVRELQAQYTGDDVTGDDVTSGQASAQPRPRRPVAAALMVAIGAADDSLNSVTDVTVQARTRNLRVRSSASRMP</sequence>
<evidence type="ECO:0000256" key="8">
    <source>
        <dbReference type="SAM" id="MobiDB-lite"/>
    </source>
</evidence>
<evidence type="ECO:0000256" key="2">
    <source>
        <dbReference type="ARBA" id="ARBA00022448"/>
    </source>
</evidence>
<evidence type="ECO:0000256" key="5">
    <source>
        <dbReference type="ARBA" id="ARBA00022989"/>
    </source>
</evidence>
<keyword evidence="3" id="KW-1003">Cell membrane</keyword>
<keyword evidence="4 9" id="KW-0812">Transmembrane</keyword>
<dbReference type="PANTHER" id="PTHR33281:SF19">
    <property type="entry name" value="VOLTAGE-DEPENDENT ANION CHANNEL-FORMING PROTEIN YNEE"/>
    <property type="match status" value="1"/>
</dbReference>
<dbReference type="Proteomes" id="UP000054498">
    <property type="component" value="Unassembled WGS sequence"/>
</dbReference>
<evidence type="ECO:0000256" key="6">
    <source>
        <dbReference type="ARBA" id="ARBA00023065"/>
    </source>
</evidence>
<protein>
    <submittedName>
        <fullName evidence="10">Uncharacterized protein</fullName>
    </submittedName>
</protein>
<dbReference type="GO" id="GO:0005254">
    <property type="term" value="F:chloride channel activity"/>
    <property type="evidence" value="ECO:0007669"/>
    <property type="project" value="InterPro"/>
</dbReference>
<organism evidence="10 11">
    <name type="scientific">Monoraphidium neglectum</name>
    <dbReference type="NCBI Taxonomy" id="145388"/>
    <lineage>
        <taxon>Eukaryota</taxon>
        <taxon>Viridiplantae</taxon>
        <taxon>Chlorophyta</taxon>
        <taxon>core chlorophytes</taxon>
        <taxon>Chlorophyceae</taxon>
        <taxon>CS clade</taxon>
        <taxon>Sphaeropleales</taxon>
        <taxon>Selenastraceae</taxon>
        <taxon>Monoraphidium</taxon>
    </lineage>
</organism>
<feature type="region of interest" description="Disordered" evidence="8">
    <location>
        <begin position="105"/>
        <end position="125"/>
    </location>
</feature>
<dbReference type="GO" id="GO:0005886">
    <property type="term" value="C:plasma membrane"/>
    <property type="evidence" value="ECO:0007669"/>
    <property type="project" value="UniProtKB-SubCell"/>
</dbReference>
<keyword evidence="5 9" id="KW-1133">Transmembrane helix</keyword>
<dbReference type="RefSeq" id="XP_013894186.1">
    <property type="nucleotide sequence ID" value="XM_014038732.1"/>
</dbReference>
<dbReference type="PANTHER" id="PTHR33281">
    <property type="entry name" value="UPF0187 PROTEIN YNEE"/>
    <property type="match status" value="1"/>
</dbReference>
<evidence type="ECO:0000256" key="4">
    <source>
        <dbReference type="ARBA" id="ARBA00022692"/>
    </source>
</evidence>
<feature type="transmembrane region" description="Helical" evidence="9">
    <location>
        <begin position="35"/>
        <end position="66"/>
    </location>
</feature>
<dbReference type="AlphaFoldDB" id="A0A0D2M148"/>
<proteinExistence type="predicted"/>
<reference evidence="10 11" key="1">
    <citation type="journal article" date="2013" name="BMC Genomics">
        <title>Reconstruction of the lipid metabolism for the microalga Monoraphidium neglectum from its genome sequence reveals characteristics suitable for biofuel production.</title>
        <authorList>
            <person name="Bogen C."/>
            <person name="Al-Dilaimi A."/>
            <person name="Albersmeier A."/>
            <person name="Wichmann J."/>
            <person name="Grundmann M."/>
            <person name="Rupp O."/>
            <person name="Lauersen K.J."/>
            <person name="Blifernez-Klassen O."/>
            <person name="Kalinowski J."/>
            <person name="Goesmann A."/>
            <person name="Mussgnug J.H."/>
            <person name="Kruse O."/>
        </authorList>
    </citation>
    <scope>NUCLEOTIDE SEQUENCE [LARGE SCALE GENOMIC DNA]</scope>
    <source>
        <strain evidence="10 11">SAG 48.87</strain>
    </source>
</reference>
<evidence type="ECO:0000313" key="10">
    <source>
        <dbReference type="EMBL" id="KIY95166.1"/>
    </source>
</evidence>
<gene>
    <name evidence="10" type="ORF">MNEG_12797</name>
</gene>
<dbReference type="OrthoDB" id="1368at2759"/>
<comment type="subcellular location">
    <subcellularLocation>
        <location evidence="1">Cell membrane</location>
        <topology evidence="1">Multi-pass membrane protein</topology>
    </subcellularLocation>
</comment>
<evidence type="ECO:0000256" key="1">
    <source>
        <dbReference type="ARBA" id="ARBA00004651"/>
    </source>
</evidence>
<dbReference type="InterPro" id="IPR044669">
    <property type="entry name" value="YneE/VCCN1/2-like"/>
</dbReference>